<protein>
    <submittedName>
        <fullName evidence="1">Uncharacterized protein</fullName>
    </submittedName>
</protein>
<dbReference type="Proteomes" id="UP000800038">
    <property type="component" value="Unassembled WGS sequence"/>
</dbReference>
<name>A0A6A5SI25_9PLEO</name>
<dbReference type="AlphaFoldDB" id="A0A6A5SI25"/>
<accession>A0A6A5SI25</accession>
<evidence type="ECO:0000313" key="2">
    <source>
        <dbReference type="Proteomes" id="UP000800038"/>
    </source>
</evidence>
<proteinExistence type="predicted"/>
<reference evidence="1" key="1">
    <citation type="journal article" date="2020" name="Stud. Mycol.">
        <title>101 Dothideomycetes genomes: a test case for predicting lifestyles and emergence of pathogens.</title>
        <authorList>
            <person name="Haridas S."/>
            <person name="Albert R."/>
            <person name="Binder M."/>
            <person name="Bloem J."/>
            <person name="Labutti K."/>
            <person name="Salamov A."/>
            <person name="Andreopoulos B."/>
            <person name="Baker S."/>
            <person name="Barry K."/>
            <person name="Bills G."/>
            <person name="Bluhm B."/>
            <person name="Cannon C."/>
            <person name="Castanera R."/>
            <person name="Culley D."/>
            <person name="Daum C."/>
            <person name="Ezra D."/>
            <person name="Gonzalez J."/>
            <person name="Henrissat B."/>
            <person name="Kuo A."/>
            <person name="Liang C."/>
            <person name="Lipzen A."/>
            <person name="Lutzoni F."/>
            <person name="Magnuson J."/>
            <person name="Mondo S."/>
            <person name="Nolan M."/>
            <person name="Ohm R."/>
            <person name="Pangilinan J."/>
            <person name="Park H.-J."/>
            <person name="Ramirez L."/>
            <person name="Alfaro M."/>
            <person name="Sun H."/>
            <person name="Tritt A."/>
            <person name="Yoshinaga Y."/>
            <person name="Zwiers L.-H."/>
            <person name="Turgeon B."/>
            <person name="Goodwin S."/>
            <person name="Spatafora J."/>
            <person name="Crous P."/>
            <person name="Grigoriev I."/>
        </authorList>
    </citation>
    <scope>NUCLEOTIDE SEQUENCE</scope>
    <source>
        <strain evidence="1">CBS 161.51</strain>
    </source>
</reference>
<evidence type="ECO:0000313" key="1">
    <source>
        <dbReference type="EMBL" id="KAF1939029.1"/>
    </source>
</evidence>
<dbReference type="EMBL" id="ML976090">
    <property type="protein sequence ID" value="KAF1939029.1"/>
    <property type="molecule type" value="Genomic_DNA"/>
</dbReference>
<dbReference type="OrthoDB" id="3941101at2759"/>
<organism evidence="1 2">
    <name type="scientific">Clathrospora elynae</name>
    <dbReference type="NCBI Taxonomy" id="706981"/>
    <lineage>
        <taxon>Eukaryota</taxon>
        <taxon>Fungi</taxon>
        <taxon>Dikarya</taxon>
        <taxon>Ascomycota</taxon>
        <taxon>Pezizomycotina</taxon>
        <taxon>Dothideomycetes</taxon>
        <taxon>Pleosporomycetidae</taxon>
        <taxon>Pleosporales</taxon>
        <taxon>Diademaceae</taxon>
        <taxon>Clathrospora</taxon>
    </lineage>
</organism>
<gene>
    <name evidence="1" type="ORF">EJ02DRAFT_457366</name>
</gene>
<sequence length="261" mass="29161">MTATQRMSPLDFDVAQDDELPGYDEASAAPAYELGTYNEPLTTYRLRQYDRKIQMLADYDAPAASSYRITKNSFRVFSKKPEMEVLYTSQDMQQRNIASLAFDDYGGFPWRPRAHFDHTAEDGLSTSYNMESLNFADWTFTVGDRAYAWTLGLRPVSLILCEKNSSMAIARFTYSEKGVLAVRGAEVGELTIYRDSLTTGRDGVDKVVCGLVVVLTFLKKMGKNYTNKADGLERAASLTREALPPHRGSSAGHYSMGNWAG</sequence>
<keyword evidence="2" id="KW-1185">Reference proteome</keyword>